<keyword evidence="1" id="KW-0812">Transmembrane</keyword>
<keyword evidence="1" id="KW-1133">Transmembrane helix</keyword>
<evidence type="ECO:0000256" key="1">
    <source>
        <dbReference type="SAM" id="Phobius"/>
    </source>
</evidence>
<reference evidence="2 3" key="1">
    <citation type="journal article" date="2019" name="PLoS ONE">
        <title>Genomic analyses reveal an absence of contemporary introgressive admixture between fin whales and blue whales, despite known hybrids.</title>
        <authorList>
            <person name="Westbury M.V."/>
            <person name="Petersen B."/>
            <person name="Lorenzen E.D."/>
        </authorList>
    </citation>
    <scope>NUCLEOTIDE SEQUENCE [LARGE SCALE GENOMIC DNA]</scope>
    <source>
        <strain evidence="2">FinWhale-01</strain>
    </source>
</reference>
<accession>A0A6A1QKA1</accession>
<feature type="transmembrane region" description="Helical" evidence="1">
    <location>
        <begin position="57"/>
        <end position="80"/>
    </location>
</feature>
<dbReference type="InterPro" id="IPR038873">
    <property type="entry name" value="CXorf66"/>
</dbReference>
<feature type="non-terminal residue" evidence="2">
    <location>
        <position position="1"/>
    </location>
</feature>
<dbReference type="OrthoDB" id="9837811at2759"/>
<comment type="caution">
    <text evidence="2">The sequence shown here is derived from an EMBL/GenBank/DDBJ whole genome shotgun (WGS) entry which is preliminary data.</text>
</comment>
<evidence type="ECO:0000313" key="2">
    <source>
        <dbReference type="EMBL" id="KAB0407407.1"/>
    </source>
</evidence>
<dbReference type="PANTHER" id="PTHR37340:SF1">
    <property type="entry name" value="GENE 7073-RELATED"/>
    <property type="match status" value="1"/>
</dbReference>
<keyword evidence="1" id="KW-0472">Membrane</keyword>
<organism evidence="2 3">
    <name type="scientific">Balaenoptera physalus</name>
    <name type="common">Fin whale</name>
    <name type="synonym">Balaena physalus</name>
    <dbReference type="NCBI Taxonomy" id="9770"/>
    <lineage>
        <taxon>Eukaryota</taxon>
        <taxon>Metazoa</taxon>
        <taxon>Chordata</taxon>
        <taxon>Craniata</taxon>
        <taxon>Vertebrata</taxon>
        <taxon>Euteleostomi</taxon>
        <taxon>Mammalia</taxon>
        <taxon>Eutheria</taxon>
        <taxon>Laurasiatheria</taxon>
        <taxon>Artiodactyla</taxon>
        <taxon>Whippomorpha</taxon>
        <taxon>Cetacea</taxon>
        <taxon>Mysticeti</taxon>
        <taxon>Balaenopteridae</taxon>
        <taxon>Balaenoptera</taxon>
    </lineage>
</organism>
<dbReference type="Proteomes" id="UP000437017">
    <property type="component" value="Unassembled WGS sequence"/>
</dbReference>
<dbReference type="PANTHER" id="PTHR37340">
    <property type="entry name" value="GENE 7073-RELATED"/>
    <property type="match status" value="1"/>
</dbReference>
<gene>
    <name evidence="2" type="ORF">E2I00_011322</name>
</gene>
<proteinExistence type="predicted"/>
<dbReference type="EMBL" id="SGJD01000042">
    <property type="protein sequence ID" value="KAB0407407.1"/>
    <property type="molecule type" value="Genomic_DNA"/>
</dbReference>
<name>A0A6A1QKA1_BALPH</name>
<dbReference type="AlphaFoldDB" id="A0A6A1QKA1"/>
<protein>
    <submittedName>
        <fullName evidence="2">Uncharacterized protein</fullName>
    </submittedName>
</protein>
<keyword evidence="3" id="KW-1185">Reference proteome</keyword>
<sequence>KKHLNKALDMNLFIYVLLLLIWTNTCLNTNQSDEPSTTGAKHRESMETKMDNFRRHLLIIVIGVMIIAFVYTCFCFLQYYCMSDDAPEAGKVKKEGVMAKSSRSSKISFSDSKTSRKTIRAIQYRQAIWALKSRKGIHTIQHRKVNQAFESRKVTKANRPPWLASLQYLVRPTKTPCPPYPQSQSLPKPSRLQKLTKRHTHPILKRSVSADSRHNALCGNASDSDMMTYYGDGDSDKEITIICNIKRKEVIYKTTHEIIKGSIKIKTTHEEANLYQLFYAHHPLRP</sequence>
<evidence type="ECO:0000313" key="3">
    <source>
        <dbReference type="Proteomes" id="UP000437017"/>
    </source>
</evidence>